<dbReference type="GO" id="GO:0005737">
    <property type="term" value="C:cytoplasm"/>
    <property type="evidence" value="ECO:0007669"/>
    <property type="project" value="TreeGrafter"/>
</dbReference>
<dbReference type="GeneID" id="55584515"/>
<keyword evidence="4" id="KW-1185">Reference proteome</keyword>
<dbReference type="InterPro" id="IPR036188">
    <property type="entry name" value="FAD/NAD-bd_sf"/>
</dbReference>
<reference evidence="3 4" key="1">
    <citation type="journal article" date="2019" name="ISME J.">
        <title>Isolation and characterization of a thermophilic sulfur- and iron-reducing thaumarchaeote from a terrestrial acidic hot spring.</title>
        <authorList>
            <person name="Kato S."/>
            <person name="Itoh T."/>
            <person name="Yuki M."/>
            <person name="Nagamori M."/>
            <person name="Ohnishi M."/>
            <person name="Uematsu K."/>
            <person name="Suzuki K."/>
            <person name="Takashina T."/>
            <person name="Ohkuma M."/>
        </authorList>
    </citation>
    <scope>NUCLEOTIDE SEQUENCE [LARGE SCALE GENOMIC DNA]</scope>
    <source>
        <strain evidence="3 4">NAS-02</strain>
    </source>
</reference>
<evidence type="ECO:0000259" key="2">
    <source>
        <dbReference type="Pfam" id="PF01266"/>
    </source>
</evidence>
<dbReference type="OrthoDB" id="36306at2157"/>
<dbReference type="KEGG" id="ccai:NAS2_0700"/>
<dbReference type="GO" id="GO:0004368">
    <property type="term" value="F:glycerol-3-phosphate dehydrogenase (quinone) activity"/>
    <property type="evidence" value="ECO:0007669"/>
    <property type="project" value="UniProtKB-EC"/>
</dbReference>
<proteinExistence type="predicted"/>
<dbReference type="EMBL" id="AP018732">
    <property type="protein sequence ID" value="BBE42089.1"/>
    <property type="molecule type" value="Genomic_DNA"/>
</dbReference>
<dbReference type="AlphaFoldDB" id="A0A4P2VC17"/>
<feature type="domain" description="FAD dependent oxidoreductase" evidence="2">
    <location>
        <begin position="5"/>
        <end position="313"/>
    </location>
</feature>
<dbReference type="Gene3D" id="3.30.9.10">
    <property type="entry name" value="D-Amino Acid Oxidase, subunit A, domain 2"/>
    <property type="match status" value="1"/>
</dbReference>
<gene>
    <name evidence="3" type="ORF">NAS2_0700</name>
</gene>
<dbReference type="Proteomes" id="UP000509448">
    <property type="component" value="Chromosome"/>
</dbReference>
<keyword evidence="1 3" id="KW-0560">Oxidoreductase</keyword>
<dbReference type="InterPro" id="IPR006076">
    <property type="entry name" value="FAD-dep_OxRdtase"/>
</dbReference>
<dbReference type="RefSeq" id="WP_174448363.1">
    <property type="nucleotide sequence ID" value="NZ_AP018732.1"/>
</dbReference>
<dbReference type="Gene3D" id="3.50.50.60">
    <property type="entry name" value="FAD/NAD(P)-binding domain"/>
    <property type="match status" value="1"/>
</dbReference>
<organism evidence="3 4">
    <name type="scientific">Conexivisphaera calida</name>
    <dbReference type="NCBI Taxonomy" id="1874277"/>
    <lineage>
        <taxon>Archaea</taxon>
        <taxon>Nitrososphaerota</taxon>
        <taxon>Conexivisphaeria</taxon>
        <taxon>Conexivisphaerales</taxon>
        <taxon>Conexivisphaeraceae</taxon>
        <taxon>Conexivisphaera</taxon>
    </lineage>
</organism>
<dbReference type="Pfam" id="PF01266">
    <property type="entry name" value="DAO"/>
    <property type="match status" value="1"/>
</dbReference>
<evidence type="ECO:0000313" key="3">
    <source>
        <dbReference type="EMBL" id="BBE42089.1"/>
    </source>
</evidence>
<dbReference type="PANTHER" id="PTHR13847:SF289">
    <property type="entry name" value="GLYCINE OXIDASE"/>
    <property type="match status" value="1"/>
</dbReference>
<accession>A0A4P2VC17</accession>
<sequence length="373" mass="38965">MPSRAIVVGAGITGAFTALDLALRGADVVLVERGRSPDGATSRIEGVVHGGARFAVTAPAAAAACRDENPRMRAIARDFLLSDHGYFLVTDATTDDYMEKFLSSAGRLGIRAVHSDPPMIDGLRPGAVRGALETSDALIDLQEFLLHLIWRAVEEGVEYVNSADLESARPVGDHEWEISIRRGSSSRAVRGALVLAAGHGIPGILRGPMGLSPGEVPQFGVARGSHVLLRLRVPTVIQILHEPGTGDLMAPSRGGTFVGPTLVPGGDPDSTSPEEVSALLSSASRLVEVSEEDLIGWSSTGRLTFDPSASRAPPDLVADVRGAIVAYSSNMACGRRTAEAAADAVASILGIRAPSGIRDLVVGREGPAVRLTR</sequence>
<evidence type="ECO:0000313" key="4">
    <source>
        <dbReference type="Proteomes" id="UP000509448"/>
    </source>
</evidence>
<dbReference type="SUPFAM" id="SSF51905">
    <property type="entry name" value="FAD/NAD(P)-binding domain"/>
    <property type="match status" value="1"/>
</dbReference>
<name>A0A4P2VC17_9ARCH</name>
<dbReference type="PANTHER" id="PTHR13847">
    <property type="entry name" value="SARCOSINE DEHYDROGENASE-RELATED"/>
    <property type="match status" value="1"/>
</dbReference>
<evidence type="ECO:0000256" key="1">
    <source>
        <dbReference type="ARBA" id="ARBA00023002"/>
    </source>
</evidence>
<dbReference type="EC" id="1.1.5.3" evidence="3"/>
<protein>
    <submittedName>
        <fullName evidence="3">Anaerobic glycerol-3-phosphate dehydrogenase subunit A</fullName>
        <ecNumber evidence="3">1.1.5.3</ecNumber>
    </submittedName>
</protein>